<comment type="caution">
    <text evidence="3">The sequence shown here is derived from an EMBL/GenBank/DDBJ whole genome shotgun (WGS) entry which is preliminary data.</text>
</comment>
<reference evidence="3" key="1">
    <citation type="submission" date="2021-01" db="EMBL/GenBank/DDBJ databases">
        <title>Genomic Encyclopedia of Type Strains, Phase IV (KMG-IV): sequencing the most valuable type-strain genomes for metagenomic binning, comparative biology and taxonomic classification.</title>
        <authorList>
            <person name="Goeker M."/>
        </authorList>
    </citation>
    <scope>NUCLEOTIDE SEQUENCE</scope>
    <source>
        <strain evidence="3">DSM 23230</strain>
    </source>
</reference>
<dbReference type="RefSeq" id="WP_239550835.1">
    <property type="nucleotide sequence ID" value="NZ_JAFBDQ010000001.1"/>
</dbReference>
<dbReference type="InterPro" id="IPR046866">
    <property type="entry name" value="FapA_N"/>
</dbReference>
<dbReference type="PANTHER" id="PTHR38032">
    <property type="entry name" value="POLYMERASE-RELATED"/>
    <property type="match status" value="1"/>
</dbReference>
<dbReference type="PANTHER" id="PTHR38032:SF1">
    <property type="entry name" value="RNA-BINDING PROTEIN KHPB N-TERMINAL DOMAIN-CONTAINING PROTEIN"/>
    <property type="match status" value="1"/>
</dbReference>
<dbReference type="GO" id="GO:0000902">
    <property type="term" value="P:cell morphogenesis"/>
    <property type="evidence" value="ECO:0007669"/>
    <property type="project" value="InterPro"/>
</dbReference>
<dbReference type="Proteomes" id="UP000774000">
    <property type="component" value="Unassembled WGS sequence"/>
</dbReference>
<dbReference type="AlphaFoldDB" id="A0A939BM10"/>
<name>A0A939BM10_9FIRM</name>
<dbReference type="InterPro" id="IPR005646">
    <property type="entry name" value="FapA"/>
</dbReference>
<accession>A0A939BM10</accession>
<evidence type="ECO:0000313" key="4">
    <source>
        <dbReference type="Proteomes" id="UP000774000"/>
    </source>
</evidence>
<keyword evidence="4" id="KW-1185">Reference proteome</keyword>
<sequence length="604" mass="66907">MAEKLEFKVKTKDKDEALNKAQQHFQNKVEQEIKKTDIDVELFEEKSGFLGLFGGEKTYQAVIEIEEEEGEDGEFKLKFKEDGIFLEVQQPEGAGDEVELSDVEEVLGAKEIEDVDYGAVSEALTLDGEEVKIAERKPELDRDAKLNIEISDDQLTAYLSYQPALGGSNYSSSEILEEVKSEGITYGVKEEEFLDVFDPETALEEFKIAQGKEPITGDNAELEFKFDTESDTNKVNIDEDGKADFYNLGRIVNVEEEEVLVIKKPATEGTPGKSIKEEEIPPQPGEDIALPAGKNVKVIEDEDELKLISTMEGQASYDGSKVNVDDTHEVNGNVDLSTGNIDFNGNVIVHGDVKEGMEIKAKGSVEVKGSVYEADIESGGQISIRKGFIGSPNKGLLEAEGNIEVKFIENGTVKTQKNLVVKDAIIHSDIDVGKAITVEHGKGLISGGTVRAGEEIMAKVIGSNLATSTTVAVGITPELRDEYHEVNEKLEDMQDDLNETVKNINLLKKVKKQQDGLEERKEMLLNQLIRKRYSLANELESIKEKKNELSEKLDKRKEGTIKIEQEINPGVVVMIGTYKRKIGKKNSNVKYYLQEGEIKATSCN</sequence>
<evidence type="ECO:0000256" key="1">
    <source>
        <dbReference type="SAM" id="Coils"/>
    </source>
</evidence>
<dbReference type="Pfam" id="PF20250">
    <property type="entry name" value="FapA_N"/>
    <property type="match status" value="1"/>
</dbReference>
<proteinExistence type="predicted"/>
<gene>
    <name evidence="3" type="ORF">JOC47_000189</name>
</gene>
<evidence type="ECO:0000259" key="2">
    <source>
        <dbReference type="Pfam" id="PF20250"/>
    </source>
</evidence>
<dbReference type="InterPro" id="IPR046865">
    <property type="entry name" value="FapA_b_solenoid"/>
</dbReference>
<dbReference type="InterPro" id="IPR036145">
    <property type="entry name" value="MinC_C_sf"/>
</dbReference>
<feature type="coiled-coil region" evidence="1">
    <location>
        <begin position="476"/>
        <end position="559"/>
    </location>
</feature>
<evidence type="ECO:0000313" key="3">
    <source>
        <dbReference type="EMBL" id="MBM7555365.1"/>
    </source>
</evidence>
<dbReference type="EMBL" id="JAFBDQ010000001">
    <property type="protein sequence ID" value="MBM7555365.1"/>
    <property type="molecule type" value="Genomic_DNA"/>
</dbReference>
<protein>
    <submittedName>
        <fullName evidence="3">Uncharacterized protein (DUF342 family)</fullName>
    </submittedName>
</protein>
<feature type="domain" description="Flagellar Assembly Protein A N-terminal region" evidence="2">
    <location>
        <begin position="147"/>
        <end position="318"/>
    </location>
</feature>
<organism evidence="3 4">
    <name type="scientific">Halanaerobacter jeridensis</name>
    <dbReference type="NCBI Taxonomy" id="706427"/>
    <lineage>
        <taxon>Bacteria</taxon>
        <taxon>Bacillati</taxon>
        <taxon>Bacillota</taxon>
        <taxon>Clostridia</taxon>
        <taxon>Halanaerobiales</taxon>
        <taxon>Halobacteroidaceae</taxon>
        <taxon>Halanaerobacter</taxon>
    </lineage>
</organism>
<dbReference type="Pfam" id="PF03961">
    <property type="entry name" value="FapA"/>
    <property type="match status" value="1"/>
</dbReference>
<dbReference type="SUPFAM" id="SSF63848">
    <property type="entry name" value="Cell-division inhibitor MinC, C-terminal domain"/>
    <property type="match status" value="1"/>
</dbReference>
<keyword evidence="1" id="KW-0175">Coiled coil</keyword>